<keyword evidence="10 12" id="KW-0472">Membrane</keyword>
<gene>
    <name evidence="17" type="ORF">SAMN04488079_10418</name>
</gene>
<dbReference type="STRING" id="45496.SAMN04488079_10418"/>
<evidence type="ECO:0000259" key="16">
    <source>
        <dbReference type="Pfam" id="PF07715"/>
    </source>
</evidence>
<name>A0A1I3W3C9_9GAMM</name>
<dbReference type="Pfam" id="PF00593">
    <property type="entry name" value="TonB_dep_Rec_b-barrel"/>
    <property type="match status" value="1"/>
</dbReference>
<protein>
    <submittedName>
        <fullName evidence="17">Iron complex outermembrane recepter protein</fullName>
    </submittedName>
</protein>
<dbReference type="InterPro" id="IPR039426">
    <property type="entry name" value="TonB-dep_rcpt-like"/>
</dbReference>
<comment type="similarity">
    <text evidence="12 13">Belongs to the TonB-dependent receptor family.</text>
</comment>
<dbReference type="EMBL" id="FOSH01000004">
    <property type="protein sequence ID" value="SFK02088.1"/>
    <property type="molecule type" value="Genomic_DNA"/>
</dbReference>
<evidence type="ECO:0000256" key="9">
    <source>
        <dbReference type="ARBA" id="ARBA00023077"/>
    </source>
</evidence>
<keyword evidence="11 12" id="KW-0998">Cell outer membrane</keyword>
<dbReference type="PANTHER" id="PTHR32552:SF68">
    <property type="entry name" value="FERRICHROME OUTER MEMBRANE TRANSPORTER_PHAGE RECEPTOR"/>
    <property type="match status" value="1"/>
</dbReference>
<keyword evidence="4" id="KW-0410">Iron transport</keyword>
<accession>A0A1I3W3C9</accession>
<reference evidence="18" key="1">
    <citation type="submission" date="2016-10" db="EMBL/GenBank/DDBJ databases">
        <authorList>
            <person name="Varghese N."/>
            <person name="Submissions S."/>
        </authorList>
    </citation>
    <scope>NUCLEOTIDE SEQUENCE [LARGE SCALE GENOMIC DNA]</scope>
    <source>
        <strain evidence="18">DSM 11578</strain>
    </source>
</reference>
<evidence type="ECO:0000256" key="6">
    <source>
        <dbReference type="ARBA" id="ARBA00022729"/>
    </source>
</evidence>
<keyword evidence="3 12" id="KW-1134">Transmembrane beta strand</keyword>
<evidence type="ECO:0000256" key="5">
    <source>
        <dbReference type="ARBA" id="ARBA00022692"/>
    </source>
</evidence>
<evidence type="ECO:0000256" key="10">
    <source>
        <dbReference type="ARBA" id="ARBA00023136"/>
    </source>
</evidence>
<feature type="domain" description="TonB-dependent receptor plug" evidence="16">
    <location>
        <begin position="48"/>
        <end position="158"/>
    </location>
</feature>
<sequence>MFSKKQLTFMVAAAATTIWQPAFAEDTSEDDISLGEMVVTGTRSETSLRELAGNTGKVSEQEIDLINADHIEETLARVSGVNIQRGNGAESLVAIRSPVLTGPGAAGAFLFMEDGIPLRAAGFANNNGLAEADYEWADSIEVVRGPGSALYGSNAVHGLINVLSRPPSLDLERILDVTVGSDDLYKLKGTVSDTVGKHGYRVSFSGTDFGGWRDDEEYGQQKITARHDYYADNGDTFTTVFSAFNLNQETAGFVESDDEKAYEDTSLMKTNDDPDAFRDWHSVRLHTRWDHVMANGDILSITPYFRDNRMKFRQHYLPSRAIEENEHTSLGTQIAYYMDLDGGHKVIFGTDLEYTDGSLKETQQRASYTAFGKNRQQGTHYDYDVVATTIAPYVHAEWQLAEKWRATTGLRFEHVNYDYDNNVASGTGEADGSPCFASPSECLYLRPGNREDTFNDWSPKLGIVYALNQDHSLFANYSRGNRAPQTTDLYRLQNQQTVGDMDSEKLDSIEVGSRGTVAIIDYEVSLFYMKKRNFFFRDSDGLNVTDGKTKHRGVEVALSMPLFEQFDLAVNYTYAKHTYDFTNTASEVLSGNEIDTAPRHIANVRLGWDVNPRSRAELEWQHMGDYYLDPSNEHKYDGHDLLNLRVETKVTEKLTLHGQVKNILNEEYADRADYAFGSYRFFPGQKRNFQIGASYSF</sequence>
<dbReference type="AlphaFoldDB" id="A0A1I3W3C9"/>
<keyword evidence="9 13" id="KW-0798">TonB box</keyword>
<proteinExistence type="inferred from homology"/>
<dbReference type="RefSeq" id="WP_091711872.1">
    <property type="nucleotide sequence ID" value="NZ_FOSH01000004.1"/>
</dbReference>
<dbReference type="InterPro" id="IPR036942">
    <property type="entry name" value="Beta-barrel_TonB_sf"/>
</dbReference>
<keyword evidence="2 12" id="KW-0813">Transport</keyword>
<feature type="domain" description="TonB-dependent receptor-like beta-barrel" evidence="15">
    <location>
        <begin position="229"/>
        <end position="663"/>
    </location>
</feature>
<dbReference type="GO" id="GO:0009279">
    <property type="term" value="C:cell outer membrane"/>
    <property type="evidence" value="ECO:0007669"/>
    <property type="project" value="UniProtKB-SubCell"/>
</dbReference>
<evidence type="ECO:0000256" key="12">
    <source>
        <dbReference type="PROSITE-ProRule" id="PRU01360"/>
    </source>
</evidence>
<evidence type="ECO:0000256" key="1">
    <source>
        <dbReference type="ARBA" id="ARBA00004571"/>
    </source>
</evidence>
<evidence type="ECO:0000256" key="2">
    <source>
        <dbReference type="ARBA" id="ARBA00022448"/>
    </source>
</evidence>
<dbReference type="InterPro" id="IPR012910">
    <property type="entry name" value="Plug_dom"/>
</dbReference>
<evidence type="ECO:0000313" key="17">
    <source>
        <dbReference type="EMBL" id="SFK02088.1"/>
    </source>
</evidence>
<evidence type="ECO:0000313" key="18">
    <source>
        <dbReference type="Proteomes" id="UP000198924"/>
    </source>
</evidence>
<evidence type="ECO:0000256" key="11">
    <source>
        <dbReference type="ARBA" id="ARBA00023237"/>
    </source>
</evidence>
<organism evidence="17 18">
    <name type="scientific">Methylophaga sulfidovorans</name>
    <dbReference type="NCBI Taxonomy" id="45496"/>
    <lineage>
        <taxon>Bacteria</taxon>
        <taxon>Pseudomonadati</taxon>
        <taxon>Pseudomonadota</taxon>
        <taxon>Gammaproteobacteria</taxon>
        <taxon>Thiotrichales</taxon>
        <taxon>Piscirickettsiaceae</taxon>
        <taxon>Methylophaga</taxon>
    </lineage>
</organism>
<evidence type="ECO:0000256" key="14">
    <source>
        <dbReference type="SAM" id="SignalP"/>
    </source>
</evidence>
<dbReference type="Pfam" id="PF07715">
    <property type="entry name" value="Plug"/>
    <property type="match status" value="1"/>
</dbReference>
<feature type="signal peptide" evidence="14">
    <location>
        <begin position="1"/>
        <end position="24"/>
    </location>
</feature>
<evidence type="ECO:0000256" key="3">
    <source>
        <dbReference type="ARBA" id="ARBA00022452"/>
    </source>
</evidence>
<dbReference type="Gene3D" id="2.40.170.20">
    <property type="entry name" value="TonB-dependent receptor, beta-barrel domain"/>
    <property type="match status" value="1"/>
</dbReference>
<dbReference type="InterPro" id="IPR000531">
    <property type="entry name" value="Beta-barrel_TonB"/>
</dbReference>
<evidence type="ECO:0000256" key="4">
    <source>
        <dbReference type="ARBA" id="ARBA00022496"/>
    </source>
</evidence>
<dbReference type="Gene3D" id="2.170.130.10">
    <property type="entry name" value="TonB-dependent receptor, plug domain"/>
    <property type="match status" value="1"/>
</dbReference>
<dbReference type="InterPro" id="IPR037066">
    <property type="entry name" value="Plug_dom_sf"/>
</dbReference>
<keyword evidence="8" id="KW-0406">Ion transport</keyword>
<dbReference type="GO" id="GO:0015344">
    <property type="term" value="F:siderophore uptake transmembrane transporter activity"/>
    <property type="evidence" value="ECO:0007669"/>
    <property type="project" value="TreeGrafter"/>
</dbReference>
<evidence type="ECO:0000256" key="8">
    <source>
        <dbReference type="ARBA" id="ARBA00023065"/>
    </source>
</evidence>
<dbReference type="Proteomes" id="UP000198924">
    <property type="component" value="Unassembled WGS sequence"/>
</dbReference>
<dbReference type="OrthoDB" id="9760620at2"/>
<dbReference type="PANTHER" id="PTHR32552">
    <property type="entry name" value="FERRICHROME IRON RECEPTOR-RELATED"/>
    <property type="match status" value="1"/>
</dbReference>
<dbReference type="SUPFAM" id="SSF56935">
    <property type="entry name" value="Porins"/>
    <property type="match status" value="1"/>
</dbReference>
<evidence type="ECO:0000259" key="15">
    <source>
        <dbReference type="Pfam" id="PF00593"/>
    </source>
</evidence>
<feature type="chain" id="PRO_5011664599" evidence="14">
    <location>
        <begin position="25"/>
        <end position="697"/>
    </location>
</feature>
<dbReference type="PROSITE" id="PS52016">
    <property type="entry name" value="TONB_DEPENDENT_REC_3"/>
    <property type="match status" value="1"/>
</dbReference>
<keyword evidence="5 12" id="KW-0812">Transmembrane</keyword>
<keyword evidence="6 14" id="KW-0732">Signal</keyword>
<keyword evidence="7" id="KW-0408">Iron</keyword>
<comment type="subcellular location">
    <subcellularLocation>
        <location evidence="1 12">Cell outer membrane</location>
        <topology evidence="1 12">Multi-pass membrane protein</topology>
    </subcellularLocation>
</comment>
<evidence type="ECO:0000256" key="7">
    <source>
        <dbReference type="ARBA" id="ARBA00023004"/>
    </source>
</evidence>
<dbReference type="CDD" id="cd01347">
    <property type="entry name" value="ligand_gated_channel"/>
    <property type="match status" value="1"/>
</dbReference>
<evidence type="ECO:0000256" key="13">
    <source>
        <dbReference type="RuleBase" id="RU003357"/>
    </source>
</evidence>
<keyword evidence="18" id="KW-1185">Reference proteome</keyword>